<dbReference type="FunFam" id="3.10.450.320:FF:000002">
    <property type="entry name" value="Mitochondrial import inner membrane translocase subunit tim21"/>
    <property type="match status" value="1"/>
</dbReference>
<keyword evidence="7" id="KW-0809">Transit peptide</keyword>
<dbReference type="InterPro" id="IPR013261">
    <property type="entry name" value="Tim21"/>
</dbReference>
<comment type="function">
    <text evidence="11">Essential component of the TIM23 complex, a complex that mediates the translocation of transit peptide-containing proteins across the mitochondrial inner membrane. Required to keep the TOM and the TIM23 complexes in close contact. At some point, it is released from the TOM23 complex to allow protein translocation into the mitochondrial matrix.</text>
</comment>
<evidence type="ECO:0000256" key="1">
    <source>
        <dbReference type="ARBA" id="ARBA00004434"/>
    </source>
</evidence>
<comment type="similarity">
    <text evidence="2">Belongs to the TIM21 family.</text>
</comment>
<evidence type="ECO:0000256" key="14">
    <source>
        <dbReference type="SAM" id="Phobius"/>
    </source>
</evidence>
<dbReference type="PANTHER" id="PTHR13032:SF6">
    <property type="entry name" value="MITOCHONDRIAL IMPORT INNER MEMBRANE TRANSLOCASE SUBUNIT TIM21"/>
    <property type="match status" value="1"/>
</dbReference>
<keyword evidence="6" id="KW-0999">Mitochondrion inner membrane</keyword>
<proteinExistence type="inferred from homology"/>
<dbReference type="EMBL" id="JAQHRD010000002">
    <property type="protein sequence ID" value="KAJ6444575.1"/>
    <property type="molecule type" value="Genomic_DNA"/>
</dbReference>
<dbReference type="InterPro" id="IPR038552">
    <property type="entry name" value="Tim21_IMS_sf"/>
</dbReference>
<evidence type="ECO:0000256" key="12">
    <source>
        <dbReference type="ARBA" id="ARBA00063758"/>
    </source>
</evidence>
<organism evidence="15 16">
    <name type="scientific">Purpureocillium lavendulum</name>
    <dbReference type="NCBI Taxonomy" id="1247861"/>
    <lineage>
        <taxon>Eukaryota</taxon>
        <taxon>Fungi</taxon>
        <taxon>Dikarya</taxon>
        <taxon>Ascomycota</taxon>
        <taxon>Pezizomycotina</taxon>
        <taxon>Sordariomycetes</taxon>
        <taxon>Hypocreomycetidae</taxon>
        <taxon>Hypocreales</taxon>
        <taxon>Ophiocordycipitaceae</taxon>
        <taxon>Purpureocillium</taxon>
    </lineage>
</organism>
<evidence type="ECO:0000256" key="11">
    <source>
        <dbReference type="ARBA" id="ARBA00060204"/>
    </source>
</evidence>
<dbReference type="PANTHER" id="PTHR13032">
    <property type="entry name" value="MITOCHONDRIAL IMPORT INNER MEMBRANE TRANSLOCASE SUBUNIT TIM21"/>
    <property type="match status" value="1"/>
</dbReference>
<protein>
    <recommendedName>
        <fullName evidence="4">Mitochondrial import inner membrane translocase subunit TIM21</fullName>
    </recommendedName>
    <alternativeName>
        <fullName evidence="3 13">mitochondrial import inner membrane translocase subunit TIM21</fullName>
    </alternativeName>
</protein>
<sequence>MMKPTTSLLALRKGASIAAPPSLRSAFLARSYATQQGLGTTASPGPRRRSVTPFNDDGYVPWNELSAAEKTARATQQSFNFGMIIVGVVLTGTVGYFLWTDVFSPDSKISQFNRAADKIKKDPRCVELLGDSRKIIAHGDETFNKWRRARPVASSERTDPQGNEHLVMHFHVDGPLQNGIAQMHMIKRRGESDYEYKYLFIDIKGHERIYIENADDKAASGKKQLSFFGVKCCETKLTKFPDFSDTSTRDIVLSRLVLYQQIKMRLIPIVLGVAALARAFTIPNGYEEGTFAVTYDETGKEIHTRVAEPITPLNGANDDTSPATSGLVERGKSGHEIFCLCEKLSQPHTDAAVADLKNQFPMGGEYKGAPNYYSIRGDVVAFACNVKGHVGFFVKNATPLLITQILEYVTGSCGRYYSGWGFFSNTLDWAKDEKEAAAFGYMKWRKGLNFCNNLPILRSDC</sequence>
<dbReference type="AlphaFoldDB" id="A0AB34FZL4"/>
<evidence type="ECO:0000256" key="6">
    <source>
        <dbReference type="ARBA" id="ARBA00022792"/>
    </source>
</evidence>
<evidence type="ECO:0000256" key="2">
    <source>
        <dbReference type="ARBA" id="ARBA00010867"/>
    </source>
</evidence>
<dbReference type="Proteomes" id="UP001163105">
    <property type="component" value="Unassembled WGS sequence"/>
</dbReference>
<evidence type="ECO:0000256" key="10">
    <source>
        <dbReference type="ARBA" id="ARBA00023136"/>
    </source>
</evidence>
<comment type="subcellular location">
    <subcellularLocation>
        <location evidence="1">Mitochondrion inner membrane</location>
        <topology evidence="1">Single-pass membrane protein</topology>
    </subcellularLocation>
</comment>
<dbReference type="Pfam" id="PF08294">
    <property type="entry name" value="TIM21"/>
    <property type="match status" value="1"/>
</dbReference>
<keyword evidence="8 14" id="KW-1133">Transmembrane helix</keyword>
<evidence type="ECO:0000256" key="3">
    <source>
        <dbReference type="ARBA" id="ARBA00020213"/>
    </source>
</evidence>
<evidence type="ECO:0000256" key="8">
    <source>
        <dbReference type="ARBA" id="ARBA00022989"/>
    </source>
</evidence>
<dbReference type="GO" id="GO:0030150">
    <property type="term" value="P:protein import into mitochondrial matrix"/>
    <property type="evidence" value="ECO:0007669"/>
    <property type="project" value="InterPro"/>
</dbReference>
<evidence type="ECO:0000313" key="16">
    <source>
        <dbReference type="Proteomes" id="UP001163105"/>
    </source>
</evidence>
<gene>
    <name evidence="15" type="primary">TIM21</name>
    <name evidence="15" type="ORF">O9K51_02970</name>
</gene>
<evidence type="ECO:0000256" key="5">
    <source>
        <dbReference type="ARBA" id="ARBA00022692"/>
    </source>
</evidence>
<keyword evidence="9" id="KW-0496">Mitochondrion</keyword>
<feature type="transmembrane region" description="Helical" evidence="14">
    <location>
        <begin position="79"/>
        <end position="99"/>
    </location>
</feature>
<keyword evidence="5 14" id="KW-0812">Transmembrane</keyword>
<comment type="subunit">
    <text evidence="12">Component of the TIM23 complex, at least composed of TIM23, TIM17, TIM50 and TIM21.</text>
</comment>
<keyword evidence="16" id="KW-1185">Reference proteome</keyword>
<evidence type="ECO:0000313" key="15">
    <source>
        <dbReference type="EMBL" id="KAJ6444575.1"/>
    </source>
</evidence>
<comment type="caution">
    <text evidence="15">The sequence shown here is derived from an EMBL/GenBank/DDBJ whole genome shotgun (WGS) entry which is preliminary data.</text>
</comment>
<name>A0AB34FZL4_9HYPO</name>
<evidence type="ECO:0000256" key="7">
    <source>
        <dbReference type="ARBA" id="ARBA00022946"/>
    </source>
</evidence>
<evidence type="ECO:0000256" key="4">
    <source>
        <dbReference type="ARBA" id="ARBA00020726"/>
    </source>
</evidence>
<dbReference type="Gene3D" id="3.10.450.320">
    <property type="entry name" value="Mitochondrial import inner membrane translocase subunit Tim21"/>
    <property type="match status" value="1"/>
</dbReference>
<evidence type="ECO:0000256" key="13">
    <source>
        <dbReference type="ARBA" id="ARBA00067208"/>
    </source>
</evidence>
<dbReference type="GO" id="GO:0005744">
    <property type="term" value="C:TIM23 mitochondrial import inner membrane translocase complex"/>
    <property type="evidence" value="ECO:0007669"/>
    <property type="project" value="InterPro"/>
</dbReference>
<evidence type="ECO:0000256" key="9">
    <source>
        <dbReference type="ARBA" id="ARBA00023128"/>
    </source>
</evidence>
<accession>A0AB34FZL4</accession>
<reference evidence="15" key="1">
    <citation type="submission" date="2023-01" db="EMBL/GenBank/DDBJ databases">
        <title>The growth and conidiation of Purpureocillium lavendulum are regulated by nitrogen source and histone H3K14 acetylation.</title>
        <authorList>
            <person name="Tang P."/>
            <person name="Han J."/>
            <person name="Zhang C."/>
            <person name="Tang P."/>
            <person name="Qi F."/>
            <person name="Zhang K."/>
            <person name="Liang L."/>
        </authorList>
    </citation>
    <scope>NUCLEOTIDE SEQUENCE</scope>
    <source>
        <strain evidence="15">YMF1.00683</strain>
    </source>
</reference>
<keyword evidence="10 14" id="KW-0472">Membrane</keyword>